<dbReference type="InterPro" id="IPR017034">
    <property type="entry name" value="Abi_system_AbiD/AbiF"/>
</dbReference>
<dbReference type="EMBL" id="CP063367">
    <property type="protein sequence ID" value="QUM69330.1"/>
    <property type="molecule type" value="Genomic_DNA"/>
</dbReference>
<keyword evidence="1" id="KW-0645">Protease</keyword>
<keyword evidence="1" id="KW-0378">Hydrolase</keyword>
<dbReference type="GO" id="GO:0006508">
    <property type="term" value="P:proteolysis"/>
    <property type="evidence" value="ECO:0007669"/>
    <property type="project" value="UniProtKB-KW"/>
</dbReference>
<proteinExistence type="predicted"/>
<reference evidence="2" key="2">
    <citation type="journal article" date="2021" name="Front. Microbiol.">
        <title>Presence and Characterization of a Novel cfr-Carrying Tn558 Transposon Derivative in Staphylococcus delphini Isolated From Retail Food.</title>
        <authorList>
            <person name="Zhang F."/>
            <person name="Wu S."/>
            <person name="Huang J."/>
            <person name="Yang R."/>
            <person name="Zhang J."/>
            <person name="Lei T."/>
            <person name="Dai J."/>
            <person name="Ding Y."/>
            <person name="Xue L."/>
            <person name="Wang J."/>
            <person name="Chen M."/>
            <person name="Wu Q."/>
        </authorList>
    </citation>
    <scope>NUCLEOTIDE SEQUENCE</scope>
    <source>
        <strain evidence="2">2794-1</strain>
    </source>
</reference>
<protein>
    <submittedName>
        <fullName evidence="2">Abi family protein</fullName>
    </submittedName>
    <submittedName>
        <fullName evidence="1">CAAX protease</fullName>
    </submittedName>
</protein>
<dbReference type="Pfam" id="PF07751">
    <property type="entry name" value="Abi_2"/>
    <property type="match status" value="1"/>
</dbReference>
<evidence type="ECO:0000313" key="1">
    <source>
        <dbReference type="EMBL" id="PCF56912.1"/>
    </source>
</evidence>
<dbReference type="GO" id="GO:0008233">
    <property type="term" value="F:peptidase activity"/>
    <property type="evidence" value="ECO:0007669"/>
    <property type="project" value="UniProtKB-KW"/>
</dbReference>
<dbReference type="PIRSF" id="PIRSF034934">
    <property type="entry name" value="AbiF_AbiD"/>
    <property type="match status" value="1"/>
</dbReference>
<dbReference type="Proteomes" id="UP000218335">
    <property type="component" value="Unassembled WGS sequence"/>
</dbReference>
<sequence length="310" mass="36575">MEPKHLNLQQQIDLLIDRGMIVSNKQMAISKLENIGYYKLKEFAFPISTVSKNENDEMIIRYDGVKFDSVITRYYQDKNLRLGLLHAIEKIEVSLKTKISFVLGEAYGAFGYLNFSNWCNRNEYCKHYLRDQENKFKRELIKKMKLSHSPELFNKQNFTKNDMPSIWLMTDVLMFGDIINLLKLMSKKNIQRIANFYNCSDSELISWLKCVNFVRNICAHNSNILDIKLKTAPKIHVNWKQDIYQFDDGNYSNRLAIVIFIIHYFISHINNKYHFSKISKAIEKIVGNDEQLIQQLGFTNKKAIEKLKKF</sequence>
<dbReference type="RefSeq" id="WP_096554443.1">
    <property type="nucleotide sequence ID" value="NZ_CP063367.1"/>
</dbReference>
<evidence type="ECO:0000313" key="3">
    <source>
        <dbReference type="Proteomes" id="UP000218335"/>
    </source>
</evidence>
<organism evidence="1 3">
    <name type="scientific">Staphylococcus delphini</name>
    <dbReference type="NCBI Taxonomy" id="53344"/>
    <lineage>
        <taxon>Bacteria</taxon>
        <taxon>Bacillati</taxon>
        <taxon>Bacillota</taxon>
        <taxon>Bacilli</taxon>
        <taxon>Bacillales</taxon>
        <taxon>Staphylococcaceae</taxon>
        <taxon>Staphylococcus</taxon>
        <taxon>Staphylococcus intermedius group</taxon>
    </lineage>
</organism>
<dbReference type="AlphaFoldDB" id="A0A2A4GTB0"/>
<dbReference type="InterPro" id="IPR011664">
    <property type="entry name" value="Abi_system_AbiD/AbiF-like"/>
</dbReference>
<reference evidence="1 3" key="1">
    <citation type="journal article" date="2017" name="PLoS ONE">
        <title>Development of a real-time PCR for detection of Staphylococcus pseudintermedius using a novel automated comparison of whole-genome sequences.</title>
        <authorList>
            <person name="Verstappen K.M."/>
            <person name="Huijbregts L."/>
            <person name="Spaninks M."/>
            <person name="Wagenaar J.A."/>
            <person name="Fluit A.C."/>
            <person name="Duim B."/>
        </authorList>
    </citation>
    <scope>NUCLEOTIDE SEQUENCE [LARGE SCALE GENOMIC DNA]</scope>
    <source>
        <strain evidence="1 3">215070706401-1</strain>
    </source>
</reference>
<dbReference type="EMBL" id="MWUU01000002">
    <property type="protein sequence ID" value="PCF56912.1"/>
    <property type="molecule type" value="Genomic_DNA"/>
</dbReference>
<name>A0A2A4GTB0_9STAP</name>
<accession>A0A2A4GTB0</accession>
<gene>
    <name evidence="1" type="ORF">B5C08_02420</name>
    <name evidence="2" type="ORF">IPU22_12445</name>
</gene>
<dbReference type="Proteomes" id="UP000675994">
    <property type="component" value="Chromosome"/>
</dbReference>
<evidence type="ECO:0000313" key="2">
    <source>
        <dbReference type="EMBL" id="QUM69330.1"/>
    </source>
</evidence>